<dbReference type="FunFam" id="1.10.472.80:FF:000048">
    <property type="entry name" value="TBC domain containing protein"/>
    <property type="match status" value="1"/>
</dbReference>
<dbReference type="InterPro" id="IPR020422">
    <property type="entry name" value="TYR_PHOSPHATASE_DUAL_dom"/>
</dbReference>
<reference evidence="6 7" key="1">
    <citation type="submission" date="2018-09" db="EMBL/GenBank/DDBJ databases">
        <title>Genomic investigation of the strawberry pathogen Phytophthora fragariae indicates pathogenicity is determined by transcriptional variation in three key races.</title>
        <authorList>
            <person name="Adams T.M."/>
            <person name="Armitage A.D."/>
            <person name="Sobczyk M.K."/>
            <person name="Bates H.J."/>
            <person name="Dunwell J.M."/>
            <person name="Nellist C.F."/>
            <person name="Harrison R.J."/>
        </authorList>
    </citation>
    <scope>NUCLEOTIDE SEQUENCE [LARGE SCALE GENOMIC DNA]</scope>
    <source>
        <strain evidence="6 7">BC-23</strain>
    </source>
</reference>
<dbReference type="Proteomes" id="UP000476176">
    <property type="component" value="Unassembled WGS sequence"/>
</dbReference>
<feature type="compositionally biased region" description="Polar residues" evidence="3">
    <location>
        <begin position="384"/>
        <end position="394"/>
    </location>
</feature>
<dbReference type="FunFam" id="1.10.8.270:FF:000127">
    <property type="entry name" value="Uncharacterized protein"/>
    <property type="match status" value="1"/>
</dbReference>
<keyword evidence="2" id="KW-0904">Protein phosphatase</keyword>
<dbReference type="Gene3D" id="3.90.190.10">
    <property type="entry name" value="Protein tyrosine phosphatase superfamily"/>
    <property type="match status" value="1"/>
</dbReference>
<protein>
    <recommendedName>
        <fullName evidence="8">Rab-GAP TBC domain-containing protein</fullName>
    </recommendedName>
</protein>
<dbReference type="EMBL" id="QXGC01003059">
    <property type="protein sequence ID" value="KAE9179010.1"/>
    <property type="molecule type" value="Genomic_DNA"/>
</dbReference>
<feature type="region of interest" description="Disordered" evidence="3">
    <location>
        <begin position="37"/>
        <end position="59"/>
    </location>
</feature>
<evidence type="ECO:0008006" key="8">
    <source>
        <dbReference type="Google" id="ProtNLM"/>
    </source>
</evidence>
<evidence type="ECO:0000259" key="4">
    <source>
        <dbReference type="PROSITE" id="PS50056"/>
    </source>
</evidence>
<comment type="caution">
    <text evidence="6">The sequence shown here is derived from an EMBL/GenBank/DDBJ whole genome shotgun (WGS) entry which is preliminary data.</text>
</comment>
<dbReference type="SMART" id="SM00164">
    <property type="entry name" value="TBC"/>
    <property type="match status" value="1"/>
</dbReference>
<evidence type="ECO:0000256" key="1">
    <source>
        <dbReference type="ARBA" id="ARBA00022801"/>
    </source>
</evidence>
<dbReference type="PANTHER" id="PTHR22957">
    <property type="entry name" value="TBC1 DOMAIN FAMILY MEMBER GTPASE-ACTIVATING PROTEIN"/>
    <property type="match status" value="1"/>
</dbReference>
<evidence type="ECO:0000256" key="2">
    <source>
        <dbReference type="ARBA" id="ARBA00022912"/>
    </source>
</evidence>
<dbReference type="SMART" id="SM00195">
    <property type="entry name" value="DSPc"/>
    <property type="match status" value="1"/>
</dbReference>
<feature type="compositionally biased region" description="Basic residues" evidence="3">
    <location>
        <begin position="359"/>
        <end position="369"/>
    </location>
</feature>
<keyword evidence="1" id="KW-0378">Hydrolase</keyword>
<feature type="compositionally biased region" description="Low complexity" evidence="3">
    <location>
        <begin position="40"/>
        <end position="59"/>
    </location>
</feature>
<dbReference type="InterPro" id="IPR029021">
    <property type="entry name" value="Prot-tyrosine_phosphatase-like"/>
</dbReference>
<dbReference type="Pfam" id="PF00782">
    <property type="entry name" value="DSPc"/>
    <property type="match status" value="1"/>
</dbReference>
<dbReference type="InterPro" id="IPR000340">
    <property type="entry name" value="Dual-sp_phosphatase_cat-dom"/>
</dbReference>
<dbReference type="GO" id="GO:0006886">
    <property type="term" value="P:intracellular protein transport"/>
    <property type="evidence" value="ECO:0007669"/>
    <property type="project" value="TreeGrafter"/>
</dbReference>
<dbReference type="Gene3D" id="1.10.8.270">
    <property type="entry name" value="putative rabgap domain of human tbc1 domain family member 14 like domains"/>
    <property type="match status" value="1"/>
</dbReference>
<dbReference type="GO" id="GO:0005096">
    <property type="term" value="F:GTPase activator activity"/>
    <property type="evidence" value="ECO:0007669"/>
    <property type="project" value="TreeGrafter"/>
</dbReference>
<dbReference type="PROSITE" id="PS50086">
    <property type="entry name" value="TBC_RABGAP"/>
    <property type="match status" value="1"/>
</dbReference>
<dbReference type="PANTHER" id="PTHR22957:SF27">
    <property type="entry name" value="TBC1 DOMAIN FAMILY MEMBER 13"/>
    <property type="match status" value="1"/>
</dbReference>
<feature type="region of interest" description="Disordered" evidence="3">
    <location>
        <begin position="348"/>
        <end position="404"/>
    </location>
</feature>
<accession>A0A6G0MSI4</accession>
<dbReference type="CDD" id="cd14502">
    <property type="entry name" value="RNA_5'-triphosphatase"/>
    <property type="match status" value="1"/>
</dbReference>
<dbReference type="Pfam" id="PF00566">
    <property type="entry name" value="RabGAP-TBC"/>
    <property type="match status" value="1"/>
</dbReference>
<dbReference type="AlphaFoldDB" id="A0A6G0MSI4"/>
<dbReference type="Gene3D" id="1.10.472.80">
    <property type="entry name" value="Ypt/Rab-GAP domain of gyp1p, domain 3"/>
    <property type="match status" value="1"/>
</dbReference>
<gene>
    <name evidence="6" type="ORF">PF004_g25303</name>
</gene>
<dbReference type="SUPFAM" id="SSF52799">
    <property type="entry name" value="(Phosphotyrosine protein) phosphatases II"/>
    <property type="match status" value="1"/>
</dbReference>
<evidence type="ECO:0000256" key="3">
    <source>
        <dbReference type="SAM" id="MobiDB-lite"/>
    </source>
</evidence>
<feature type="domain" description="Rab-GAP TBC" evidence="5">
    <location>
        <begin position="58"/>
        <end position="287"/>
    </location>
</feature>
<sequence>MDRLERLQRMLLPSAQSDQSAGPFDVEELRDLVFRGIPETDTSPRITPSSTSKTSTDTASDLLRPRAWHMLLGVVKGDPREWTDQLRCRREDYQKWKRDLVGGTSCQRANGAARTEAEHHGDIFLMKEIEKDVFRTRSELPLFSSGGIAQQQMLYILFVFTKLHPDIGYVQGMNEILAPIVYVCSSNPAAVWASEVEADAYHIFASVMASLQMLYARTQENPLSGADLQMSRLTKLLRQHDAALWQHLNSVGLTPDLYSFRWYMTLLAREFSMPDTLRVWDALLADPKRFSFLHYVNCALIRSQRNFLLLHGFTTDLKRLQNLQSSHLDISKLLLSAEEMRQLDRNLDQAAANSQTHSPPRHRHRRRSRQHTDALLPVGAPEFAQNQRKSPSSRRVNHEMGKGKNRIPDNWVDVAKMGTLVGASLFLPLRVPLDAKYLPQFENKMDEIWTPSHFLEAQEAQNLNVKMVIDLTNTTKYYNGQEEFKDSGVQYVKLPIEGFNGPPAAKDVVKFMRIVDDFVPKNPEAAIAVHCTHGLNRTGYLITNYLVVRMAYTVTEALEAFWMARPPGLIKHMYVEELYRRLGRGEEVQLPELPAWASAKYSKKAKKGKRGSHADRVKLDVAMMKKVLSTATCGLKTSFGLKGVGVKLNVTVIAANGSRVSTMDCHHKKRLLYADTDSRWLVTWFLFEYLLAECWRHHVPVIILFLV</sequence>
<name>A0A6G0MSI4_9STRA</name>
<proteinExistence type="predicted"/>
<evidence type="ECO:0000313" key="6">
    <source>
        <dbReference type="EMBL" id="KAE9179010.1"/>
    </source>
</evidence>
<dbReference type="GO" id="GO:0004721">
    <property type="term" value="F:phosphoprotein phosphatase activity"/>
    <property type="evidence" value="ECO:0007669"/>
    <property type="project" value="UniProtKB-KW"/>
</dbReference>
<feature type="domain" description="Tyrosine specific protein phosphatases" evidence="4">
    <location>
        <begin position="509"/>
        <end position="566"/>
    </location>
</feature>
<dbReference type="SUPFAM" id="SSF47923">
    <property type="entry name" value="Ypt/Rab-GAP domain of gyp1p"/>
    <property type="match status" value="2"/>
</dbReference>
<evidence type="ECO:0000259" key="5">
    <source>
        <dbReference type="PROSITE" id="PS50086"/>
    </source>
</evidence>
<dbReference type="PROSITE" id="PS00383">
    <property type="entry name" value="TYR_PHOSPHATASE_1"/>
    <property type="match status" value="1"/>
</dbReference>
<dbReference type="InterPro" id="IPR016130">
    <property type="entry name" value="Tyr_Pase_AS"/>
</dbReference>
<dbReference type="InterPro" id="IPR035969">
    <property type="entry name" value="Rab-GAP_TBC_sf"/>
</dbReference>
<dbReference type="InterPro" id="IPR000387">
    <property type="entry name" value="Tyr_Pase_dom"/>
</dbReference>
<organism evidence="6 7">
    <name type="scientific">Phytophthora fragariae</name>
    <dbReference type="NCBI Taxonomy" id="53985"/>
    <lineage>
        <taxon>Eukaryota</taxon>
        <taxon>Sar</taxon>
        <taxon>Stramenopiles</taxon>
        <taxon>Oomycota</taxon>
        <taxon>Peronosporomycetes</taxon>
        <taxon>Peronosporales</taxon>
        <taxon>Peronosporaceae</taxon>
        <taxon>Phytophthora</taxon>
    </lineage>
</organism>
<dbReference type="InterPro" id="IPR000195">
    <property type="entry name" value="Rab-GAP-TBC_dom"/>
</dbReference>
<evidence type="ECO:0000313" key="7">
    <source>
        <dbReference type="Proteomes" id="UP000476176"/>
    </source>
</evidence>
<dbReference type="PROSITE" id="PS50056">
    <property type="entry name" value="TYR_PHOSPHATASE_2"/>
    <property type="match status" value="1"/>
</dbReference>